<accession>A0AAE3KX34</accession>
<feature type="transmembrane region" description="Helical" evidence="1">
    <location>
        <begin position="37"/>
        <end position="56"/>
    </location>
</feature>
<keyword evidence="1" id="KW-0812">Transmembrane</keyword>
<keyword evidence="1" id="KW-0472">Membrane</keyword>
<reference evidence="2 3" key="1">
    <citation type="journal article" date="2011" name="Appl. Environ. Microbiol.">
        <title>Methanogenic archaea isolated from Taiwan's Chelungpu fault.</title>
        <authorList>
            <person name="Wu S.Y."/>
            <person name="Lai M.C."/>
        </authorList>
    </citation>
    <scope>NUCLEOTIDE SEQUENCE [LARGE SCALE GENOMIC DNA]</scope>
    <source>
        <strain evidence="2 3">St545Mb</strain>
    </source>
</reference>
<dbReference type="RefSeq" id="WP_256622470.1">
    <property type="nucleotide sequence ID" value="NZ_JTEO01000004.1"/>
</dbReference>
<dbReference type="EMBL" id="JTEO01000004">
    <property type="protein sequence ID" value="MCQ6962661.1"/>
    <property type="molecule type" value="Genomic_DNA"/>
</dbReference>
<gene>
    <name evidence="2" type="ORF">PV02_05935</name>
</gene>
<keyword evidence="1" id="KW-1133">Transmembrane helix</keyword>
<dbReference type="AlphaFoldDB" id="A0AAE3KX34"/>
<evidence type="ECO:0000313" key="2">
    <source>
        <dbReference type="EMBL" id="MCQ6962661.1"/>
    </source>
</evidence>
<dbReference type="Proteomes" id="UP001206983">
    <property type="component" value="Unassembled WGS sequence"/>
</dbReference>
<comment type="caution">
    <text evidence="2">The sequence shown here is derived from an EMBL/GenBank/DDBJ whole genome shotgun (WGS) entry which is preliminary data.</text>
</comment>
<evidence type="ECO:0000256" key="1">
    <source>
        <dbReference type="SAM" id="Phobius"/>
    </source>
</evidence>
<keyword evidence="3" id="KW-1185">Reference proteome</keyword>
<organism evidence="2 3">
    <name type="scientific">Methanolobus chelungpuianus</name>
    <dbReference type="NCBI Taxonomy" id="502115"/>
    <lineage>
        <taxon>Archaea</taxon>
        <taxon>Methanobacteriati</taxon>
        <taxon>Methanobacteriota</taxon>
        <taxon>Stenosarchaea group</taxon>
        <taxon>Methanomicrobia</taxon>
        <taxon>Methanosarcinales</taxon>
        <taxon>Methanosarcinaceae</taxon>
        <taxon>Methanolobus</taxon>
    </lineage>
</organism>
<evidence type="ECO:0000313" key="3">
    <source>
        <dbReference type="Proteomes" id="UP001206983"/>
    </source>
</evidence>
<name>A0AAE3KX34_9EURY</name>
<proteinExistence type="predicted"/>
<sequence length="59" mass="6479">MNKRNMEIISSVGSVALLAALFILVHQNMPQSQEYGFVASLVAFIIVVSLVGLKLTRME</sequence>
<protein>
    <submittedName>
        <fullName evidence="2">Uncharacterized protein</fullName>
    </submittedName>
</protein>